<keyword evidence="6" id="KW-1185">Reference proteome</keyword>
<dbReference type="GO" id="GO:0003700">
    <property type="term" value="F:DNA-binding transcription factor activity"/>
    <property type="evidence" value="ECO:0007669"/>
    <property type="project" value="InterPro"/>
</dbReference>
<dbReference type="Gene3D" id="2.60.120.10">
    <property type="entry name" value="Jelly Rolls"/>
    <property type="match status" value="1"/>
</dbReference>
<keyword evidence="1" id="KW-0805">Transcription regulation</keyword>
<evidence type="ECO:0000259" key="4">
    <source>
        <dbReference type="PROSITE" id="PS01124"/>
    </source>
</evidence>
<dbReference type="PRINTS" id="PR00032">
    <property type="entry name" value="HTHARAC"/>
</dbReference>
<dbReference type="OrthoDB" id="9799319at2"/>
<dbReference type="InterPro" id="IPR018060">
    <property type="entry name" value="HTH_AraC"/>
</dbReference>
<dbReference type="PROSITE" id="PS01124">
    <property type="entry name" value="HTH_ARAC_FAMILY_2"/>
    <property type="match status" value="1"/>
</dbReference>
<accession>A0A3R6ZYI9</accession>
<comment type="caution">
    <text evidence="5">The sequence shown here is derived from an EMBL/GenBank/DDBJ whole genome shotgun (WGS) entry which is preliminary data.</text>
</comment>
<protein>
    <recommendedName>
        <fullName evidence="4">HTH araC/xylS-type domain-containing protein</fullName>
    </recommendedName>
</protein>
<keyword evidence="2" id="KW-0238">DNA-binding</keyword>
<dbReference type="AlphaFoldDB" id="A0A3R6ZYI9"/>
<dbReference type="SUPFAM" id="SSF51182">
    <property type="entry name" value="RmlC-like cupins"/>
    <property type="match status" value="1"/>
</dbReference>
<evidence type="ECO:0000313" key="6">
    <source>
        <dbReference type="Proteomes" id="UP000284109"/>
    </source>
</evidence>
<gene>
    <name evidence="5" type="ORF">DS831_04150</name>
</gene>
<sequence length="277" mass="32288">MQPLQHEIIYSNLGLPFKAFTFHSNDSKRTIPQHWHNHIEILFCLSGNLKLIINAKPYLLCTNNAFVINSNIIHASNSPVNNWILCIQLPYSWISTLTENQYNKNFIFQSKINNCDKITFYMKTIALIVDNSNLTIIDKINLRAQILLLIKCLVSNFSRPVKLKNIKNDDAEFANLVIRFVEEHFQENISLSTISKHFGYTSEYCSRLIKKSLGNNFKDFLNSVRLNNAYNLLTRSNKSINEISYESGFQDYRNFYNYFKKIYGVSPSIYRANNIKN</sequence>
<dbReference type="InterPro" id="IPR014710">
    <property type="entry name" value="RmlC-like_jellyroll"/>
</dbReference>
<evidence type="ECO:0000256" key="2">
    <source>
        <dbReference type="ARBA" id="ARBA00023125"/>
    </source>
</evidence>
<dbReference type="SUPFAM" id="SSF46689">
    <property type="entry name" value="Homeodomain-like"/>
    <property type="match status" value="1"/>
</dbReference>
<dbReference type="InterPro" id="IPR011051">
    <property type="entry name" value="RmlC_Cupin_sf"/>
</dbReference>
<dbReference type="SMART" id="SM00342">
    <property type="entry name" value="HTH_ARAC"/>
    <property type="match status" value="1"/>
</dbReference>
<dbReference type="PANTHER" id="PTHR43280">
    <property type="entry name" value="ARAC-FAMILY TRANSCRIPTIONAL REGULATOR"/>
    <property type="match status" value="1"/>
</dbReference>
<name>A0A3R6ZYI9_9LACO</name>
<dbReference type="GO" id="GO:0043565">
    <property type="term" value="F:sequence-specific DNA binding"/>
    <property type="evidence" value="ECO:0007669"/>
    <property type="project" value="InterPro"/>
</dbReference>
<dbReference type="InterPro" id="IPR009057">
    <property type="entry name" value="Homeodomain-like_sf"/>
</dbReference>
<dbReference type="Pfam" id="PF02311">
    <property type="entry name" value="AraC_binding"/>
    <property type="match status" value="1"/>
</dbReference>
<proteinExistence type="predicted"/>
<reference evidence="5 6" key="1">
    <citation type="submission" date="2018-07" db="EMBL/GenBank/DDBJ databases">
        <title>Genome sequences of six Lactobacillus spp. isolated from bumble bee guts.</title>
        <authorList>
            <person name="Motta E.V.S."/>
            <person name="Moran N.A."/>
        </authorList>
    </citation>
    <scope>NUCLEOTIDE SEQUENCE [LARGE SCALE GENOMIC DNA]</scope>
    <source>
        <strain evidence="5 6">BI-1.1</strain>
    </source>
</reference>
<dbReference type="Pfam" id="PF12833">
    <property type="entry name" value="HTH_18"/>
    <property type="match status" value="1"/>
</dbReference>
<organism evidence="5 6">
    <name type="scientific">Bombilactobacillus bombi</name>
    <dbReference type="NCBI Taxonomy" id="1303590"/>
    <lineage>
        <taxon>Bacteria</taxon>
        <taxon>Bacillati</taxon>
        <taxon>Bacillota</taxon>
        <taxon>Bacilli</taxon>
        <taxon>Lactobacillales</taxon>
        <taxon>Lactobacillaceae</taxon>
        <taxon>Bombilactobacillus</taxon>
    </lineage>
</organism>
<dbReference type="EMBL" id="QOCR01000002">
    <property type="protein sequence ID" value="RHW51221.1"/>
    <property type="molecule type" value="Genomic_DNA"/>
</dbReference>
<evidence type="ECO:0000256" key="3">
    <source>
        <dbReference type="ARBA" id="ARBA00023163"/>
    </source>
</evidence>
<dbReference type="Gene3D" id="1.10.10.60">
    <property type="entry name" value="Homeodomain-like"/>
    <property type="match status" value="2"/>
</dbReference>
<keyword evidence="3" id="KW-0804">Transcription</keyword>
<dbReference type="PANTHER" id="PTHR43280:SF2">
    <property type="entry name" value="HTH-TYPE TRANSCRIPTIONAL REGULATOR EXSA"/>
    <property type="match status" value="1"/>
</dbReference>
<dbReference type="RefSeq" id="WP_118900688.1">
    <property type="nucleotide sequence ID" value="NZ_QOCR01000002.1"/>
</dbReference>
<evidence type="ECO:0000313" key="5">
    <source>
        <dbReference type="EMBL" id="RHW51221.1"/>
    </source>
</evidence>
<dbReference type="InterPro" id="IPR003313">
    <property type="entry name" value="AraC-bd"/>
</dbReference>
<dbReference type="InterPro" id="IPR020449">
    <property type="entry name" value="Tscrpt_reg_AraC-type_HTH"/>
</dbReference>
<feature type="domain" description="HTH araC/xylS-type" evidence="4">
    <location>
        <begin position="175"/>
        <end position="273"/>
    </location>
</feature>
<dbReference type="Proteomes" id="UP000284109">
    <property type="component" value="Unassembled WGS sequence"/>
</dbReference>
<evidence type="ECO:0000256" key="1">
    <source>
        <dbReference type="ARBA" id="ARBA00023015"/>
    </source>
</evidence>